<keyword evidence="1" id="KW-0472">Membrane</keyword>
<dbReference type="RefSeq" id="WP_256422284.1">
    <property type="nucleotide sequence ID" value="NZ_JANHDI010000012.1"/>
</dbReference>
<evidence type="ECO:0000256" key="1">
    <source>
        <dbReference type="SAM" id="Phobius"/>
    </source>
</evidence>
<feature type="transmembrane region" description="Helical" evidence="1">
    <location>
        <begin position="12"/>
        <end position="31"/>
    </location>
</feature>
<keyword evidence="1" id="KW-1133">Transmembrane helix</keyword>
<reference evidence="2 3" key="1">
    <citation type="journal article" date="2019" name="Int. J. Syst. Evol. Microbiol.">
        <title>The Global Catalogue of Microorganisms (GCM) 10K type strain sequencing project: providing services to taxonomists for standard genome sequencing and annotation.</title>
        <authorList>
            <consortium name="The Broad Institute Genomics Platform"/>
            <consortium name="The Broad Institute Genome Sequencing Center for Infectious Disease"/>
            <person name="Wu L."/>
            <person name="Ma J."/>
        </authorList>
    </citation>
    <scope>NUCLEOTIDE SEQUENCE [LARGE SCALE GENOMIC DNA]</scope>
    <source>
        <strain evidence="2 3">CGMCC 1.12121</strain>
    </source>
</reference>
<organism evidence="2 3">
    <name type="scientific">Halobellus rarus</name>
    <dbReference type="NCBI Taxonomy" id="1126237"/>
    <lineage>
        <taxon>Archaea</taxon>
        <taxon>Methanobacteriati</taxon>
        <taxon>Methanobacteriota</taxon>
        <taxon>Stenosarchaea group</taxon>
        <taxon>Halobacteria</taxon>
        <taxon>Halobacteriales</taxon>
        <taxon>Haloferacaceae</taxon>
        <taxon>Halobellus</taxon>
    </lineage>
</organism>
<protein>
    <recommendedName>
        <fullName evidence="4">CvpA family protein</fullName>
    </recommendedName>
</protein>
<keyword evidence="1" id="KW-0812">Transmembrane</keyword>
<evidence type="ECO:0000313" key="2">
    <source>
        <dbReference type="EMBL" id="MFD1601040.1"/>
    </source>
</evidence>
<keyword evidence="3" id="KW-1185">Reference proteome</keyword>
<evidence type="ECO:0000313" key="3">
    <source>
        <dbReference type="Proteomes" id="UP001597085"/>
    </source>
</evidence>
<dbReference type="AlphaFoldDB" id="A0ABD6CSH1"/>
<sequence>MSAIIEVLRMIGLKGSAVAAASCILIAFYLLRAKRIGSQAAAMSAAVVAYVVASLTVLAVAIALGWADPNPGVAFDHVREGVSVAIERGTEPARRAFRWVVEAVS</sequence>
<feature type="transmembrane region" description="Helical" evidence="1">
    <location>
        <begin position="43"/>
        <end position="67"/>
    </location>
</feature>
<name>A0ABD6CSH1_9EURY</name>
<comment type="caution">
    <text evidence="2">The sequence shown here is derived from an EMBL/GenBank/DDBJ whole genome shotgun (WGS) entry which is preliminary data.</text>
</comment>
<dbReference type="Proteomes" id="UP001597085">
    <property type="component" value="Unassembled WGS sequence"/>
</dbReference>
<accession>A0ABD6CSH1</accession>
<gene>
    <name evidence="2" type="ORF">ACFSBX_19070</name>
</gene>
<proteinExistence type="predicted"/>
<evidence type="ECO:0008006" key="4">
    <source>
        <dbReference type="Google" id="ProtNLM"/>
    </source>
</evidence>
<dbReference type="EMBL" id="JBHUDK010000031">
    <property type="protein sequence ID" value="MFD1601040.1"/>
    <property type="molecule type" value="Genomic_DNA"/>
</dbReference>